<keyword evidence="11" id="KW-0175">Coiled coil</keyword>
<evidence type="ECO:0000256" key="3">
    <source>
        <dbReference type="ARBA" id="ARBA00022490"/>
    </source>
</evidence>
<feature type="coiled-coil region" evidence="11">
    <location>
        <begin position="437"/>
        <end position="485"/>
    </location>
</feature>
<dbReference type="EMBL" id="JACDUT010000003">
    <property type="protein sequence ID" value="MBA2874325.1"/>
    <property type="molecule type" value="Genomic_DNA"/>
</dbReference>
<evidence type="ECO:0000256" key="10">
    <source>
        <dbReference type="PROSITE-ProRule" id="PRU01384"/>
    </source>
</evidence>
<sequence length="822" mass="92548">MSEQYHSRIREVNISQEMRSSFLDYAMSVIVSRALPDVRDGLKPVHRRILYAMHDLGMTADKPYKKSARIVGEVIGKYHPHGDAAVYDTMVRMAQDFNYRYMLVDGHGNFGSIDGDAAAAMRYTEARMSKIAMELLRDINKDTIDYQDNYDGSEKEPAVLPSRFPNLLVNGSSGIAVGMATNIPPHQLGEVIDAILALSKDPDMTVAELMEFIPGPDFPTAGQIIGRSGIRKAYETGRGSITLRAKVEIEQKANGKETIIVRELPYQVNKAKLIERIAELVREKKIDGITDLRDESDRSGMRIVIEVRKDANAKVILNNLYKQTALQTSFGINMLALVDGEPKVLNLKQCLNYYLDHQKIVIRRRTAYELKKAEARAHILEGLRIALDHLDEVINLIRNSQTTEIAKEGLMQQFSLTERQAQAILDMRLQRLTGLEREKIEQEYQDLVRLIAELKAILADEEKVLQIIRDELTEIKERFNDERRTEIVSGGIEEFDDEDLIPRENIVVTLTHKGYIKRLPVSTYKSQKRGGRGIQGMNTSEDDFVEHLLITSTHNTILFFTNKGKVYRAKGYEIPEFGRTAKGIPIINLLEIDKDEWINTIITIDEFDDNSFLFFTTKEGIAKRSPLSSFAHIRNNGLIAISLREGDELISVKLTDGSKHIVVGTKNGMLIRFPEDDVRTMGRSATGVKAITLEDDDEVVGMEILEENCDVLVVTKNGYGKRTPASEYRIQSRGGKGLKTCNITEKNGTVVAVKTVTGEEDLMLITTSGILIRIAVSDISRMGRNTQGVKLIRLSGDNEHEYVATVAKVPKEEKENEEDEES</sequence>
<dbReference type="GO" id="GO:0034335">
    <property type="term" value="F:DNA negative supercoiling activity"/>
    <property type="evidence" value="ECO:0007669"/>
    <property type="project" value="UniProtKB-ARBA"/>
</dbReference>
<evidence type="ECO:0000313" key="14">
    <source>
        <dbReference type="Proteomes" id="UP000523087"/>
    </source>
</evidence>
<evidence type="ECO:0000256" key="4">
    <source>
        <dbReference type="ARBA" id="ARBA00022741"/>
    </source>
</evidence>
<keyword evidence="6 9" id="KW-0799">Topoisomerase</keyword>
<keyword evidence="8 9" id="KW-0413">Isomerase</keyword>
<evidence type="ECO:0000259" key="12">
    <source>
        <dbReference type="PROSITE" id="PS52040"/>
    </source>
</evidence>
<comment type="caution">
    <text evidence="13">The sequence shown here is derived from an EMBL/GenBank/DDBJ whole genome shotgun (WGS) entry which is preliminary data.</text>
</comment>
<evidence type="ECO:0000313" key="13">
    <source>
        <dbReference type="EMBL" id="MBA2874325.1"/>
    </source>
</evidence>
<comment type="function">
    <text evidence="9">A type II topoisomerase that negatively supercoils closed circular double-stranded (ds) DNA in an ATP-dependent manner to modulate DNA topology and maintain chromosomes in an underwound state. Negative supercoiling favors strand separation, and DNA replication, transcription, recombination and repair, all of which involve strand separation. Also able to catalyze the interconversion of other topological isomers of dsDNA rings, including catenanes and knotted rings. Type II topoisomerases break and join 2 DNA strands simultaneously in an ATP-dependent manner.</text>
</comment>
<gene>
    <name evidence="9" type="primary">gyrA</name>
    <name evidence="13" type="ORF">HNR31_001095</name>
</gene>
<feature type="short sequence motif" description="GyrA-box" evidence="9">
    <location>
        <begin position="527"/>
        <end position="533"/>
    </location>
</feature>
<organism evidence="13 14">
    <name type="scientific">Thermaerobacillus caldiproteolyticus</name>
    <dbReference type="NCBI Taxonomy" id="247480"/>
    <lineage>
        <taxon>Bacteria</taxon>
        <taxon>Bacillati</taxon>
        <taxon>Bacillota</taxon>
        <taxon>Bacilli</taxon>
        <taxon>Bacillales</taxon>
        <taxon>Anoxybacillaceae</taxon>
        <taxon>Thermaerobacillus</taxon>
    </lineage>
</organism>
<evidence type="ECO:0000256" key="1">
    <source>
        <dbReference type="ARBA" id="ARBA00000185"/>
    </source>
</evidence>
<feature type="domain" description="Topo IIA-type catalytic" evidence="12">
    <location>
        <begin position="35"/>
        <end position="500"/>
    </location>
</feature>
<dbReference type="Proteomes" id="UP000523087">
    <property type="component" value="Unassembled WGS sequence"/>
</dbReference>
<dbReference type="NCBIfam" id="NF004044">
    <property type="entry name" value="PRK05561.1"/>
    <property type="match status" value="1"/>
</dbReference>
<dbReference type="GO" id="GO:0006265">
    <property type="term" value="P:DNA topological change"/>
    <property type="evidence" value="ECO:0007669"/>
    <property type="project" value="UniProtKB-UniRule"/>
</dbReference>
<dbReference type="InterPro" id="IPR013760">
    <property type="entry name" value="Topo_IIA-like_dom_sf"/>
</dbReference>
<dbReference type="GO" id="GO:0005737">
    <property type="term" value="C:cytoplasm"/>
    <property type="evidence" value="ECO:0007669"/>
    <property type="project" value="UniProtKB-SubCell"/>
</dbReference>
<dbReference type="InterPro" id="IPR013758">
    <property type="entry name" value="Topo_IIA_A/C_ab"/>
</dbReference>
<dbReference type="EC" id="5.6.2.2" evidence="9"/>
<dbReference type="RefSeq" id="WP_181555254.1">
    <property type="nucleotide sequence ID" value="NZ_CP064060.1"/>
</dbReference>
<dbReference type="InterPro" id="IPR005743">
    <property type="entry name" value="GyrA"/>
</dbReference>
<dbReference type="Gene3D" id="1.10.268.10">
    <property type="entry name" value="Topoisomerase, domain 3"/>
    <property type="match status" value="1"/>
</dbReference>
<evidence type="ECO:0000256" key="11">
    <source>
        <dbReference type="SAM" id="Coils"/>
    </source>
</evidence>
<dbReference type="NCBIfam" id="NF004043">
    <property type="entry name" value="PRK05560.1"/>
    <property type="match status" value="1"/>
</dbReference>
<comment type="subunit">
    <text evidence="9">Heterotetramer, composed of two GyrA and two GyrB chains. In the heterotetramer, GyrA contains the active site tyrosine that forms a transient covalent intermediate with DNA, while GyrB binds cofactors and catalyzes ATP hydrolysis.</text>
</comment>
<dbReference type="PROSITE" id="PS52040">
    <property type="entry name" value="TOPO_IIA"/>
    <property type="match status" value="1"/>
</dbReference>
<evidence type="ECO:0000256" key="8">
    <source>
        <dbReference type="ARBA" id="ARBA00023235"/>
    </source>
</evidence>
<dbReference type="CDD" id="cd00187">
    <property type="entry name" value="TOP4c"/>
    <property type="match status" value="1"/>
</dbReference>
<evidence type="ECO:0000256" key="5">
    <source>
        <dbReference type="ARBA" id="ARBA00022840"/>
    </source>
</evidence>
<dbReference type="GO" id="GO:0005524">
    <property type="term" value="F:ATP binding"/>
    <property type="evidence" value="ECO:0007669"/>
    <property type="project" value="UniProtKB-UniRule"/>
</dbReference>
<reference evidence="13 14" key="1">
    <citation type="submission" date="2020-07" db="EMBL/GenBank/DDBJ databases">
        <title>Genomic Encyclopedia of Type Strains, Phase IV (KMG-IV): sequencing the most valuable type-strain genomes for metagenomic binning, comparative biology and taxonomic classification.</title>
        <authorList>
            <person name="Goeker M."/>
        </authorList>
    </citation>
    <scope>NUCLEOTIDE SEQUENCE [LARGE SCALE GENOMIC DNA]</scope>
    <source>
        <strain evidence="13 14">DSM 15730</strain>
    </source>
</reference>
<name>A0A7V9Z5B1_9BACL</name>
<dbReference type="Gene3D" id="3.30.1360.40">
    <property type="match status" value="1"/>
</dbReference>
<dbReference type="HAMAP" id="MF_01897">
    <property type="entry name" value="GyrA"/>
    <property type="match status" value="1"/>
</dbReference>
<keyword evidence="7 9" id="KW-0238">DNA-binding</keyword>
<dbReference type="NCBIfam" id="TIGR01063">
    <property type="entry name" value="gyrA"/>
    <property type="match status" value="1"/>
</dbReference>
<accession>A0A7V9Z5B1</accession>
<proteinExistence type="inferred from homology"/>
<dbReference type="FunFam" id="1.10.268.10:FF:000001">
    <property type="entry name" value="DNA gyrase subunit A"/>
    <property type="match status" value="1"/>
</dbReference>
<dbReference type="AlphaFoldDB" id="A0A7V9Z5B1"/>
<dbReference type="GO" id="GO:0005694">
    <property type="term" value="C:chromosome"/>
    <property type="evidence" value="ECO:0007669"/>
    <property type="project" value="InterPro"/>
</dbReference>
<dbReference type="Gene3D" id="3.90.199.10">
    <property type="entry name" value="Topoisomerase II, domain 5"/>
    <property type="match status" value="1"/>
</dbReference>
<dbReference type="FunFam" id="3.30.1360.40:FF:000002">
    <property type="entry name" value="DNA gyrase subunit A"/>
    <property type="match status" value="1"/>
</dbReference>
<dbReference type="InterPro" id="IPR002205">
    <property type="entry name" value="Topo_IIA_dom_A"/>
</dbReference>
<keyword evidence="5 9" id="KW-0067">ATP-binding</keyword>
<keyword evidence="14" id="KW-1185">Reference proteome</keyword>
<dbReference type="Gene3D" id="2.120.10.90">
    <property type="entry name" value="DNA gyrase/topoisomerase IV, subunit A, C-terminal"/>
    <property type="match status" value="1"/>
</dbReference>
<dbReference type="InterPro" id="IPR006691">
    <property type="entry name" value="GyrA/parC_rep"/>
</dbReference>
<dbReference type="FunFam" id="3.90.199.10:FF:000001">
    <property type="entry name" value="DNA gyrase subunit A"/>
    <property type="match status" value="1"/>
</dbReference>
<comment type="similarity">
    <text evidence="2 9">Belongs to the type II topoisomerase GyrA/ParC subunit family.</text>
</comment>
<dbReference type="GO" id="GO:0003677">
    <property type="term" value="F:DNA binding"/>
    <property type="evidence" value="ECO:0007669"/>
    <property type="project" value="UniProtKB-UniRule"/>
</dbReference>
<dbReference type="Pfam" id="PF03989">
    <property type="entry name" value="DNA_gyraseA_C"/>
    <property type="match status" value="6"/>
</dbReference>
<dbReference type="SUPFAM" id="SSF101904">
    <property type="entry name" value="GyrA/ParC C-terminal domain-like"/>
    <property type="match status" value="1"/>
</dbReference>
<comment type="subcellular location">
    <subcellularLocation>
        <location evidence="9">Cytoplasm</location>
    </subcellularLocation>
</comment>
<dbReference type="SMART" id="SM00434">
    <property type="entry name" value="TOP4c"/>
    <property type="match status" value="1"/>
</dbReference>
<dbReference type="InterPro" id="IPR013757">
    <property type="entry name" value="Topo_IIA_A_a_sf"/>
</dbReference>
<evidence type="ECO:0000256" key="7">
    <source>
        <dbReference type="ARBA" id="ARBA00023125"/>
    </source>
</evidence>
<comment type="miscellaneous">
    <text evidence="9">Few gyrases are as efficient as E.coli at forming negative supercoils. Not all organisms have 2 type II topoisomerases; in organisms with a single type II topoisomerase this enzyme also has to decatenate newly replicated chromosomes.</text>
</comment>
<dbReference type="PANTHER" id="PTHR43493:SF5">
    <property type="entry name" value="DNA GYRASE SUBUNIT A, CHLOROPLASTIC_MITOCHONDRIAL"/>
    <property type="match status" value="1"/>
</dbReference>
<comment type="catalytic activity">
    <reaction evidence="1 9 10">
        <text>ATP-dependent breakage, passage and rejoining of double-stranded DNA.</text>
        <dbReference type="EC" id="5.6.2.2"/>
    </reaction>
</comment>
<dbReference type="Pfam" id="PF00521">
    <property type="entry name" value="DNA_topoisoIV"/>
    <property type="match status" value="1"/>
</dbReference>
<dbReference type="PANTHER" id="PTHR43493">
    <property type="entry name" value="DNA GYRASE/TOPOISOMERASE SUBUNIT A"/>
    <property type="match status" value="1"/>
</dbReference>
<evidence type="ECO:0000256" key="6">
    <source>
        <dbReference type="ARBA" id="ARBA00023029"/>
    </source>
</evidence>
<protein>
    <recommendedName>
        <fullName evidence="9">DNA gyrase subunit A</fullName>
        <ecNumber evidence="9">5.6.2.2</ecNumber>
    </recommendedName>
</protein>
<dbReference type="InterPro" id="IPR050220">
    <property type="entry name" value="Type_II_DNA_Topoisomerases"/>
</dbReference>
<dbReference type="GO" id="GO:0009330">
    <property type="term" value="C:DNA topoisomerase type II (double strand cut, ATP-hydrolyzing) complex"/>
    <property type="evidence" value="ECO:0007669"/>
    <property type="project" value="TreeGrafter"/>
</dbReference>
<feature type="active site" description="O-(5'-phospho-DNA)-tyrosine intermediate" evidence="9 10">
    <location>
        <position position="123"/>
    </location>
</feature>
<evidence type="ECO:0000256" key="9">
    <source>
        <dbReference type="HAMAP-Rule" id="MF_01897"/>
    </source>
</evidence>
<evidence type="ECO:0000256" key="2">
    <source>
        <dbReference type="ARBA" id="ARBA00008263"/>
    </source>
</evidence>
<dbReference type="InterPro" id="IPR035516">
    <property type="entry name" value="Gyrase/topoIV_suA_C"/>
</dbReference>
<dbReference type="SUPFAM" id="SSF56719">
    <property type="entry name" value="Type II DNA topoisomerase"/>
    <property type="match status" value="1"/>
</dbReference>
<dbReference type="GO" id="GO:0006261">
    <property type="term" value="P:DNA-templated DNA replication"/>
    <property type="evidence" value="ECO:0007669"/>
    <property type="project" value="UniProtKB-UniRule"/>
</dbReference>
<keyword evidence="4 9" id="KW-0547">Nucleotide-binding</keyword>
<keyword evidence="3 9" id="KW-0963">Cytoplasm</keyword>
<dbReference type="FunFam" id="2.120.10.90:FF:000004">
    <property type="entry name" value="DNA gyrase subunit A"/>
    <property type="match status" value="1"/>
</dbReference>